<proteinExistence type="predicted"/>
<evidence type="ECO:0000313" key="2">
    <source>
        <dbReference type="EMBL" id="KAH7328700.1"/>
    </source>
</evidence>
<keyword evidence="3" id="KW-1185">Reference proteome</keyword>
<accession>A0A8K0SYZ7</accession>
<dbReference type="Proteomes" id="UP000813444">
    <property type="component" value="Unassembled WGS sequence"/>
</dbReference>
<dbReference type="EMBL" id="JAGPNK010000001">
    <property type="protein sequence ID" value="KAH7328700.1"/>
    <property type="molecule type" value="Genomic_DNA"/>
</dbReference>
<comment type="caution">
    <text evidence="2">The sequence shown here is derived from an EMBL/GenBank/DDBJ whole genome shotgun (WGS) entry which is preliminary data.</text>
</comment>
<sequence length="213" mass="23894">MPCSDEMNEQTRTTYGTADRERIGSKAGKKDTGAKKLCHWSHKHQVVVGHPCPSMQHPCLMCQHSILHPNLTGILFFSLSFFFHWLKLRDDVWLTALAHSSCMTNGPLIAHARYYRRDRSQGRRGRRLPPLECGLVEPDWWAMTHGCAPASLPMNPPLASGSGLSWPAGWPWSARCDRGCGYRPLSALPCAPGCPYPDNPSIHWAWVGHQDNE</sequence>
<organism evidence="2 3">
    <name type="scientific">Stachybotrys elegans</name>
    <dbReference type="NCBI Taxonomy" id="80388"/>
    <lineage>
        <taxon>Eukaryota</taxon>
        <taxon>Fungi</taxon>
        <taxon>Dikarya</taxon>
        <taxon>Ascomycota</taxon>
        <taxon>Pezizomycotina</taxon>
        <taxon>Sordariomycetes</taxon>
        <taxon>Hypocreomycetidae</taxon>
        <taxon>Hypocreales</taxon>
        <taxon>Stachybotryaceae</taxon>
        <taxon>Stachybotrys</taxon>
    </lineage>
</organism>
<gene>
    <name evidence="2" type="ORF">B0I35DRAFT_24975</name>
</gene>
<reference evidence="2" key="1">
    <citation type="journal article" date="2021" name="Nat. Commun.">
        <title>Genetic determinants of endophytism in the Arabidopsis root mycobiome.</title>
        <authorList>
            <person name="Mesny F."/>
            <person name="Miyauchi S."/>
            <person name="Thiergart T."/>
            <person name="Pickel B."/>
            <person name="Atanasova L."/>
            <person name="Karlsson M."/>
            <person name="Huettel B."/>
            <person name="Barry K.W."/>
            <person name="Haridas S."/>
            <person name="Chen C."/>
            <person name="Bauer D."/>
            <person name="Andreopoulos W."/>
            <person name="Pangilinan J."/>
            <person name="LaButti K."/>
            <person name="Riley R."/>
            <person name="Lipzen A."/>
            <person name="Clum A."/>
            <person name="Drula E."/>
            <person name="Henrissat B."/>
            <person name="Kohler A."/>
            <person name="Grigoriev I.V."/>
            <person name="Martin F.M."/>
            <person name="Hacquard S."/>
        </authorList>
    </citation>
    <scope>NUCLEOTIDE SEQUENCE</scope>
    <source>
        <strain evidence="2">MPI-CAGE-CH-0235</strain>
    </source>
</reference>
<feature type="region of interest" description="Disordered" evidence="1">
    <location>
        <begin position="1"/>
        <end position="28"/>
    </location>
</feature>
<evidence type="ECO:0000313" key="3">
    <source>
        <dbReference type="Proteomes" id="UP000813444"/>
    </source>
</evidence>
<feature type="compositionally biased region" description="Basic and acidic residues" evidence="1">
    <location>
        <begin position="18"/>
        <end position="28"/>
    </location>
</feature>
<dbReference type="AlphaFoldDB" id="A0A8K0SYZ7"/>
<evidence type="ECO:0000256" key="1">
    <source>
        <dbReference type="SAM" id="MobiDB-lite"/>
    </source>
</evidence>
<protein>
    <submittedName>
        <fullName evidence="2">Uncharacterized protein</fullName>
    </submittedName>
</protein>
<name>A0A8K0SYZ7_9HYPO</name>